<dbReference type="OrthoDB" id="5978970at2759"/>
<dbReference type="Pfam" id="PF13516">
    <property type="entry name" value="LRR_6"/>
    <property type="match status" value="1"/>
</dbReference>
<evidence type="ECO:0000259" key="3">
    <source>
        <dbReference type="PROSITE" id="PS50181"/>
    </source>
</evidence>
<dbReference type="CDD" id="cd09917">
    <property type="entry name" value="F-box_SF"/>
    <property type="match status" value="1"/>
</dbReference>
<proteinExistence type="predicted"/>
<dbReference type="GeneID" id="136798689"/>
<dbReference type="SUPFAM" id="SSF81383">
    <property type="entry name" value="F-box domain"/>
    <property type="match status" value="1"/>
</dbReference>
<evidence type="ECO:0000256" key="1">
    <source>
        <dbReference type="ARBA" id="ARBA00022786"/>
    </source>
</evidence>
<dbReference type="Pfam" id="PF19729">
    <property type="entry name" value="LRR_FBXL18"/>
    <property type="match status" value="2"/>
</dbReference>
<dbReference type="SMART" id="SM00256">
    <property type="entry name" value="FBOX"/>
    <property type="match status" value="1"/>
</dbReference>
<organism evidence="4 5">
    <name type="scientific">Clytia hemisphaerica</name>
    <dbReference type="NCBI Taxonomy" id="252671"/>
    <lineage>
        <taxon>Eukaryota</taxon>
        <taxon>Metazoa</taxon>
        <taxon>Cnidaria</taxon>
        <taxon>Hydrozoa</taxon>
        <taxon>Hydroidolina</taxon>
        <taxon>Leptothecata</taxon>
        <taxon>Obeliida</taxon>
        <taxon>Clytiidae</taxon>
        <taxon>Clytia</taxon>
    </lineage>
</organism>
<reference evidence="4" key="1">
    <citation type="submission" date="2021-01" db="UniProtKB">
        <authorList>
            <consortium name="EnsemblMetazoa"/>
        </authorList>
    </citation>
    <scope>IDENTIFICATION</scope>
</reference>
<dbReference type="RefSeq" id="XP_066911443.1">
    <property type="nucleotide sequence ID" value="XM_067055342.1"/>
</dbReference>
<dbReference type="Pfam" id="PF12937">
    <property type="entry name" value="F-box-like"/>
    <property type="match status" value="1"/>
</dbReference>
<dbReference type="EnsemblMetazoa" id="CLYHEMT020973.1">
    <property type="protein sequence ID" value="CLYHEMP020973.1"/>
    <property type="gene ID" value="CLYHEMG020973"/>
</dbReference>
<dbReference type="InterPro" id="IPR045627">
    <property type="entry name" value="FBXL18_LRR"/>
</dbReference>
<dbReference type="GO" id="GO:0019005">
    <property type="term" value="C:SCF ubiquitin ligase complex"/>
    <property type="evidence" value="ECO:0007669"/>
    <property type="project" value="TreeGrafter"/>
</dbReference>
<evidence type="ECO:0000256" key="2">
    <source>
        <dbReference type="SAM" id="MobiDB-lite"/>
    </source>
</evidence>
<keyword evidence="1" id="KW-0833">Ubl conjugation pathway</keyword>
<name>A0A7M5XBS3_9CNID</name>
<dbReference type="SUPFAM" id="SSF52047">
    <property type="entry name" value="RNI-like"/>
    <property type="match status" value="2"/>
</dbReference>
<dbReference type="InterPro" id="IPR036047">
    <property type="entry name" value="F-box-like_dom_sf"/>
</dbReference>
<dbReference type="Gene3D" id="3.80.10.10">
    <property type="entry name" value="Ribonuclease Inhibitor"/>
    <property type="match status" value="3"/>
</dbReference>
<dbReference type="InterPro" id="IPR001611">
    <property type="entry name" value="Leu-rich_rpt"/>
</dbReference>
<keyword evidence="5" id="KW-1185">Reference proteome</keyword>
<dbReference type="Gene3D" id="1.20.1280.50">
    <property type="match status" value="1"/>
</dbReference>
<dbReference type="InterPro" id="IPR001810">
    <property type="entry name" value="F-box_dom"/>
</dbReference>
<dbReference type="Proteomes" id="UP000594262">
    <property type="component" value="Unplaced"/>
</dbReference>
<evidence type="ECO:0000313" key="4">
    <source>
        <dbReference type="EnsemblMetazoa" id="CLYHEMP020973.1"/>
    </source>
</evidence>
<dbReference type="InterPro" id="IPR032675">
    <property type="entry name" value="LRR_dom_sf"/>
</dbReference>
<feature type="region of interest" description="Disordered" evidence="2">
    <location>
        <begin position="439"/>
        <end position="470"/>
    </location>
</feature>
<dbReference type="InterPro" id="IPR006553">
    <property type="entry name" value="Leu-rich_rpt_Cys-con_subtyp"/>
</dbReference>
<protein>
    <recommendedName>
        <fullName evidence="3">F-box domain-containing protein</fullName>
    </recommendedName>
</protein>
<feature type="compositionally biased region" description="Low complexity" evidence="2">
    <location>
        <begin position="439"/>
        <end position="458"/>
    </location>
</feature>
<dbReference type="SMART" id="SM00367">
    <property type="entry name" value="LRR_CC"/>
    <property type="match status" value="5"/>
</dbReference>
<dbReference type="PANTHER" id="PTHR13318">
    <property type="entry name" value="PARTNER OF PAIRED, ISOFORM B-RELATED"/>
    <property type="match status" value="1"/>
</dbReference>
<evidence type="ECO:0000313" key="5">
    <source>
        <dbReference type="Proteomes" id="UP000594262"/>
    </source>
</evidence>
<feature type="domain" description="F-box" evidence="3">
    <location>
        <begin position="16"/>
        <end position="62"/>
    </location>
</feature>
<dbReference type="PANTHER" id="PTHR13318:SF95">
    <property type="entry name" value="F-BOX PROTEIN YLR352W"/>
    <property type="match status" value="1"/>
</dbReference>
<dbReference type="GO" id="GO:0031146">
    <property type="term" value="P:SCF-dependent proteasomal ubiquitin-dependent protein catabolic process"/>
    <property type="evidence" value="ECO:0007669"/>
    <property type="project" value="InterPro"/>
</dbReference>
<dbReference type="PROSITE" id="PS50181">
    <property type="entry name" value="FBOX"/>
    <property type="match status" value="1"/>
</dbReference>
<accession>A0A7M5XBS3</accession>
<dbReference type="AlphaFoldDB" id="A0A7M5XBS3"/>
<sequence length="729" mass="81767">MLWQLKKETQAKSIIRYIMEHVADEILLRIFSYLDTKDVITCCMVSKRFRRVTEDSAIYKNFNVDHNSCLSSGAYLNHLRKHHSRVEKLVFQDFFWLPSTKLAPTFARCKNLVELNVTGCKITSAGLLKILANNPGIKKLGWTISENVFSDEGHLENFKSAFKNLSSLILHFKTLRTFEIFLPVFDSKDLFVNEFGLHYLKSSSSNTYGIYVKTQDKFQLHLEDAAVTNRFLHFNLLIMDFVIQTVSKAAETKSITTLLARGNTICWRHIEPVLTTYTFEKIDLSLSVLAKDQMTWLSKLKKLEYVNVSQVGHFKSNLMKAIATNCPKLSALNLSNCEDWINKDLYGLEAVAQKCTNLRELNVSNLHIHSGDDQLNRLCSIIGEMKNLKKLSIPACSLVNNISIKQSPEKAGKKSMSSSPSWKGETFKPSSLLVSLDSSNPSFTASPSTSASNPATTPEKTHPTTRLSRQLNDDETLVSAIGSGLDPIVKGCCGLEELEIVDVGFHSPFNRVVCDQFICPLTSNLRDRNFQEICKLKNLKKLTLAGLSGVGAFNSLVDITSACTKLESLSIAQCGLAGHSNALMHLKNALKNCKSLKHFRMDQPHFHIKEDLLEAFHGCYHLQTVTFINKNGKANKSLSSFVNLFNNCKFLVGFFLFSGITQTDCQRLQSTLMKKFGSSRPPLSVGILPYHMALKDDGISEKNVPYLFTRDIIYFESSIAVEKANGLLV</sequence>